<dbReference type="EMBL" id="MU276518">
    <property type="protein sequence ID" value="KAI0038370.1"/>
    <property type="molecule type" value="Genomic_DNA"/>
</dbReference>
<keyword evidence="2" id="KW-1185">Reference proteome</keyword>
<reference evidence="1" key="2">
    <citation type="journal article" date="2022" name="New Phytol.">
        <title>Evolutionary transition to the ectomycorrhizal habit in the genomes of a hyperdiverse lineage of mushroom-forming fungi.</title>
        <authorList>
            <person name="Looney B."/>
            <person name="Miyauchi S."/>
            <person name="Morin E."/>
            <person name="Drula E."/>
            <person name="Courty P.E."/>
            <person name="Kohler A."/>
            <person name="Kuo A."/>
            <person name="LaButti K."/>
            <person name="Pangilinan J."/>
            <person name="Lipzen A."/>
            <person name="Riley R."/>
            <person name="Andreopoulos W."/>
            <person name="He G."/>
            <person name="Johnson J."/>
            <person name="Nolan M."/>
            <person name="Tritt A."/>
            <person name="Barry K.W."/>
            <person name="Grigoriev I.V."/>
            <person name="Nagy L.G."/>
            <person name="Hibbett D."/>
            <person name="Henrissat B."/>
            <person name="Matheny P.B."/>
            <person name="Labbe J."/>
            <person name="Martin F.M."/>
        </authorList>
    </citation>
    <scope>NUCLEOTIDE SEQUENCE</scope>
    <source>
        <strain evidence="1">FP105234-sp</strain>
    </source>
</reference>
<reference evidence="1" key="1">
    <citation type="submission" date="2021-02" db="EMBL/GenBank/DDBJ databases">
        <authorList>
            <consortium name="DOE Joint Genome Institute"/>
            <person name="Ahrendt S."/>
            <person name="Looney B.P."/>
            <person name="Miyauchi S."/>
            <person name="Morin E."/>
            <person name="Drula E."/>
            <person name="Courty P.E."/>
            <person name="Chicoki N."/>
            <person name="Fauchery L."/>
            <person name="Kohler A."/>
            <person name="Kuo A."/>
            <person name="Labutti K."/>
            <person name="Pangilinan J."/>
            <person name="Lipzen A."/>
            <person name="Riley R."/>
            <person name="Andreopoulos W."/>
            <person name="He G."/>
            <person name="Johnson J."/>
            <person name="Barry K.W."/>
            <person name="Grigoriev I.V."/>
            <person name="Nagy L."/>
            <person name="Hibbett D."/>
            <person name="Henrissat B."/>
            <person name="Matheny P.B."/>
            <person name="Labbe J."/>
            <person name="Martin F."/>
        </authorList>
    </citation>
    <scope>NUCLEOTIDE SEQUENCE</scope>
    <source>
        <strain evidence="1">FP105234-sp</strain>
    </source>
</reference>
<gene>
    <name evidence="1" type="ORF">FA95DRAFT_1600143</name>
</gene>
<evidence type="ECO:0000313" key="1">
    <source>
        <dbReference type="EMBL" id="KAI0038370.1"/>
    </source>
</evidence>
<evidence type="ECO:0000313" key="2">
    <source>
        <dbReference type="Proteomes" id="UP000814033"/>
    </source>
</evidence>
<accession>A0ACB8R3P3</accession>
<name>A0ACB8R3P3_9AGAM</name>
<comment type="caution">
    <text evidence="1">The sequence shown here is derived from an EMBL/GenBank/DDBJ whole genome shotgun (WGS) entry which is preliminary data.</text>
</comment>
<protein>
    <submittedName>
        <fullName evidence="1">Uncharacterized protein</fullName>
    </submittedName>
</protein>
<organism evidence="1 2">
    <name type="scientific">Auriscalpium vulgare</name>
    <dbReference type="NCBI Taxonomy" id="40419"/>
    <lineage>
        <taxon>Eukaryota</taxon>
        <taxon>Fungi</taxon>
        <taxon>Dikarya</taxon>
        <taxon>Basidiomycota</taxon>
        <taxon>Agaricomycotina</taxon>
        <taxon>Agaricomycetes</taxon>
        <taxon>Russulales</taxon>
        <taxon>Auriscalpiaceae</taxon>
        <taxon>Auriscalpium</taxon>
    </lineage>
</organism>
<proteinExistence type="predicted"/>
<sequence>MTRADGLRSTMRLTPVHPLPDIECFVLKPQTGLSHGGSLPVLVNYDPWFCPPCSTINKGVFDASAPTSFIQIISRKSTACVFGRAYCARRRYPASGSPLSIGSALMMGSTEDPEDVQGPMGQRWSRRGRMRPRSPGHVPGPPRYHHGRRLIQLAQQEQEESRKMECESFREQLNGAELGSCRISFPVAEEGDNRFADFGEDTATVTTA</sequence>
<dbReference type="Proteomes" id="UP000814033">
    <property type="component" value="Unassembled WGS sequence"/>
</dbReference>